<reference evidence="1" key="1">
    <citation type="journal article" date="2014" name="Int. J. Syst. Evol. Microbiol.">
        <title>Complete genome sequence of Corynebacterium casei LMG S-19264T (=DSM 44701T), isolated from a smear-ripened cheese.</title>
        <authorList>
            <consortium name="US DOE Joint Genome Institute (JGI-PGF)"/>
            <person name="Walter F."/>
            <person name="Albersmeier A."/>
            <person name="Kalinowski J."/>
            <person name="Ruckert C."/>
        </authorList>
    </citation>
    <scope>NUCLEOTIDE SEQUENCE</scope>
    <source>
        <strain evidence="1">KCTC 32437</strain>
    </source>
</reference>
<dbReference type="EMBL" id="BMZE01000004">
    <property type="protein sequence ID" value="GHA34937.1"/>
    <property type="molecule type" value="Genomic_DNA"/>
</dbReference>
<dbReference type="AlphaFoldDB" id="A0A918SC41"/>
<accession>A0A918SC41</accession>
<dbReference type="Proteomes" id="UP000646579">
    <property type="component" value="Unassembled WGS sequence"/>
</dbReference>
<comment type="caution">
    <text evidence="1">The sequence shown here is derived from an EMBL/GenBank/DDBJ whole genome shotgun (WGS) entry which is preliminary data.</text>
</comment>
<proteinExistence type="predicted"/>
<dbReference type="RefSeq" id="WP_189426938.1">
    <property type="nucleotide sequence ID" value="NZ_BMZE01000004.1"/>
</dbReference>
<protein>
    <submittedName>
        <fullName evidence="1">Uncharacterized protein</fullName>
    </submittedName>
</protein>
<organism evidence="1 2">
    <name type="scientific">Devosia pacifica</name>
    <dbReference type="NCBI Taxonomy" id="1335967"/>
    <lineage>
        <taxon>Bacteria</taxon>
        <taxon>Pseudomonadati</taxon>
        <taxon>Pseudomonadota</taxon>
        <taxon>Alphaproteobacteria</taxon>
        <taxon>Hyphomicrobiales</taxon>
        <taxon>Devosiaceae</taxon>
        <taxon>Devosia</taxon>
    </lineage>
</organism>
<sequence length="142" mass="15878">MTNFLEGLRAGLAAHNEVDAEKREIAQIISDLNQQVLMVSDGKVTAVVLEVTQTRSVAEMFGRDGKILPARRVFEALCFKQAAEPYDYRILAEWIEEDGGYPVTVSFDERRIICHDRPSLEQTILQLVQTATSGRALAELRG</sequence>
<reference evidence="1" key="2">
    <citation type="submission" date="2020-09" db="EMBL/GenBank/DDBJ databases">
        <authorList>
            <person name="Sun Q."/>
            <person name="Kim S."/>
        </authorList>
    </citation>
    <scope>NUCLEOTIDE SEQUENCE</scope>
    <source>
        <strain evidence="1">KCTC 32437</strain>
    </source>
</reference>
<keyword evidence="2" id="KW-1185">Reference proteome</keyword>
<evidence type="ECO:0000313" key="1">
    <source>
        <dbReference type="EMBL" id="GHA34937.1"/>
    </source>
</evidence>
<evidence type="ECO:0000313" key="2">
    <source>
        <dbReference type="Proteomes" id="UP000646579"/>
    </source>
</evidence>
<gene>
    <name evidence="1" type="ORF">GCM10007989_33550</name>
</gene>
<name>A0A918SC41_9HYPH</name>